<evidence type="ECO:0000313" key="14">
    <source>
        <dbReference type="Proteomes" id="UP000499080"/>
    </source>
</evidence>
<feature type="domain" description="Glycoside hydrolase family 38 central" evidence="12">
    <location>
        <begin position="164"/>
        <end position="236"/>
    </location>
</feature>
<dbReference type="Proteomes" id="UP000499080">
    <property type="component" value="Unassembled WGS sequence"/>
</dbReference>
<accession>A0A4Y2NCG6</accession>
<dbReference type="InterPro" id="IPR015341">
    <property type="entry name" value="Glyco_hydro_38_cen"/>
</dbReference>
<evidence type="ECO:0000256" key="4">
    <source>
        <dbReference type="ARBA" id="ARBA00022723"/>
    </source>
</evidence>
<evidence type="ECO:0000256" key="11">
    <source>
        <dbReference type="RuleBase" id="RU361199"/>
    </source>
</evidence>
<keyword evidence="7 11" id="KW-0862">Zinc</keyword>
<evidence type="ECO:0000256" key="2">
    <source>
        <dbReference type="ARBA" id="ARBA00009792"/>
    </source>
</evidence>
<dbReference type="SUPFAM" id="SSF88688">
    <property type="entry name" value="Families 57/38 glycoside transferase middle domain"/>
    <property type="match status" value="1"/>
</dbReference>
<dbReference type="InterPro" id="IPR028995">
    <property type="entry name" value="Glyco_hydro_57/38_cen_sf"/>
</dbReference>
<organism evidence="13 14">
    <name type="scientific">Araneus ventricosus</name>
    <name type="common">Orbweaver spider</name>
    <name type="synonym">Epeira ventricosa</name>
    <dbReference type="NCBI Taxonomy" id="182803"/>
    <lineage>
        <taxon>Eukaryota</taxon>
        <taxon>Metazoa</taxon>
        <taxon>Ecdysozoa</taxon>
        <taxon>Arthropoda</taxon>
        <taxon>Chelicerata</taxon>
        <taxon>Arachnida</taxon>
        <taxon>Araneae</taxon>
        <taxon>Araneomorphae</taxon>
        <taxon>Entelegynae</taxon>
        <taxon>Araneoidea</taxon>
        <taxon>Araneidae</taxon>
        <taxon>Araneus</taxon>
    </lineage>
</organism>
<evidence type="ECO:0000256" key="5">
    <source>
        <dbReference type="ARBA" id="ARBA00022729"/>
    </source>
</evidence>
<dbReference type="GO" id="GO:0005764">
    <property type="term" value="C:lysosome"/>
    <property type="evidence" value="ECO:0007669"/>
    <property type="project" value="TreeGrafter"/>
</dbReference>
<dbReference type="InterPro" id="IPR027291">
    <property type="entry name" value="Glyco_hydro_38_N_sf"/>
</dbReference>
<dbReference type="Gene3D" id="2.60.40.1360">
    <property type="match status" value="1"/>
</dbReference>
<dbReference type="Gene3D" id="2.70.98.30">
    <property type="entry name" value="Golgi alpha-mannosidase II, domain 4"/>
    <property type="match status" value="1"/>
</dbReference>
<dbReference type="SUPFAM" id="SSF88713">
    <property type="entry name" value="Glycoside hydrolase/deacetylase"/>
    <property type="match status" value="1"/>
</dbReference>
<dbReference type="Gene3D" id="2.60.40.1180">
    <property type="entry name" value="Golgi alpha-mannosidase II"/>
    <property type="match status" value="1"/>
</dbReference>
<keyword evidence="9" id="KW-0325">Glycoprotein</keyword>
<gene>
    <name evidence="13" type="primary">MAN2B1_1</name>
    <name evidence="13" type="ORF">AVEN_120478_1</name>
</gene>
<dbReference type="Gene3D" id="1.20.1270.50">
    <property type="entry name" value="Glycoside hydrolase family 38, central domain"/>
    <property type="match status" value="2"/>
</dbReference>
<keyword evidence="14" id="KW-1185">Reference proteome</keyword>
<dbReference type="Pfam" id="PF17677">
    <property type="entry name" value="Glyco_hydro38C2"/>
    <property type="match status" value="1"/>
</dbReference>
<dbReference type="InterPro" id="IPR013780">
    <property type="entry name" value="Glyco_hydro_b"/>
</dbReference>
<keyword evidence="8" id="KW-1015">Disulfide bond</keyword>
<dbReference type="Pfam" id="PF01074">
    <property type="entry name" value="Glyco_hydro_38N"/>
    <property type="match status" value="1"/>
</dbReference>
<keyword evidence="10 11" id="KW-0326">Glycosidase</keyword>
<keyword evidence="4 11" id="KW-0479">Metal-binding</keyword>
<dbReference type="FunFam" id="2.60.40.1180:FF:000018">
    <property type="entry name" value="Alpha-mannosidase"/>
    <property type="match status" value="1"/>
</dbReference>
<evidence type="ECO:0000313" key="13">
    <source>
        <dbReference type="EMBL" id="GBN36329.1"/>
    </source>
</evidence>
<evidence type="ECO:0000256" key="9">
    <source>
        <dbReference type="ARBA" id="ARBA00023180"/>
    </source>
</evidence>
<evidence type="ECO:0000256" key="1">
    <source>
        <dbReference type="ARBA" id="ARBA00000365"/>
    </source>
</evidence>
<dbReference type="Pfam" id="PF21260">
    <property type="entry name" value="Laman-like_dom"/>
    <property type="match status" value="1"/>
</dbReference>
<evidence type="ECO:0000256" key="8">
    <source>
        <dbReference type="ARBA" id="ARBA00023157"/>
    </source>
</evidence>
<dbReference type="InterPro" id="IPR011330">
    <property type="entry name" value="Glyco_hydro/deAcase_b/a-brl"/>
</dbReference>
<dbReference type="GO" id="GO:0006013">
    <property type="term" value="P:mannose metabolic process"/>
    <property type="evidence" value="ECO:0007669"/>
    <property type="project" value="InterPro"/>
</dbReference>
<comment type="caution">
    <text evidence="13">The sequence shown here is derived from an EMBL/GenBank/DDBJ whole genome shotgun (WGS) entry which is preliminary data.</text>
</comment>
<dbReference type="FunFam" id="1.20.1270.50:FF:000002">
    <property type="entry name" value="Alpha-mannosidase"/>
    <property type="match status" value="1"/>
</dbReference>
<dbReference type="InterPro" id="IPR011013">
    <property type="entry name" value="Gal_mutarotase_sf_dom"/>
</dbReference>
<dbReference type="PANTHER" id="PTHR11607">
    <property type="entry name" value="ALPHA-MANNOSIDASE"/>
    <property type="match status" value="1"/>
</dbReference>
<evidence type="ECO:0000256" key="3">
    <source>
        <dbReference type="ARBA" id="ARBA00012752"/>
    </source>
</evidence>
<dbReference type="EC" id="3.2.1.-" evidence="11"/>
<dbReference type="EMBL" id="BGPR01008820">
    <property type="protein sequence ID" value="GBN36329.1"/>
    <property type="molecule type" value="Genomic_DNA"/>
</dbReference>
<dbReference type="SMART" id="SM00872">
    <property type="entry name" value="Alpha-mann_mid"/>
    <property type="match status" value="1"/>
</dbReference>
<comment type="similarity">
    <text evidence="2 11">Belongs to the glycosyl hydrolase 38 family.</text>
</comment>
<reference evidence="13 14" key="1">
    <citation type="journal article" date="2019" name="Sci. Rep.">
        <title>Orb-weaving spider Araneus ventricosus genome elucidates the spidroin gene catalogue.</title>
        <authorList>
            <person name="Kono N."/>
            <person name="Nakamura H."/>
            <person name="Ohtoshi R."/>
            <person name="Moran D.A.P."/>
            <person name="Shinohara A."/>
            <person name="Yoshida Y."/>
            <person name="Fujiwara M."/>
            <person name="Mori M."/>
            <person name="Tomita M."/>
            <person name="Arakawa K."/>
        </authorList>
    </citation>
    <scope>NUCLEOTIDE SEQUENCE [LARGE SCALE GENOMIC DNA]</scope>
</reference>
<dbReference type="FunFam" id="1.20.1270.50:FF:000003">
    <property type="entry name" value="Alpha-mannosidase"/>
    <property type="match status" value="1"/>
</dbReference>
<evidence type="ECO:0000259" key="12">
    <source>
        <dbReference type="SMART" id="SM00872"/>
    </source>
</evidence>
<evidence type="ECO:0000256" key="10">
    <source>
        <dbReference type="ARBA" id="ARBA00023295"/>
    </source>
</evidence>
<protein>
    <recommendedName>
        <fullName evidence="3 11">Alpha-mannosidase</fullName>
        <ecNumber evidence="11">3.2.1.-</ecNumber>
    </recommendedName>
</protein>
<evidence type="ECO:0000256" key="7">
    <source>
        <dbReference type="ARBA" id="ARBA00022833"/>
    </source>
</evidence>
<dbReference type="GO" id="GO:0046872">
    <property type="term" value="F:metal ion binding"/>
    <property type="evidence" value="ECO:0007669"/>
    <property type="project" value="UniProtKB-KW"/>
</dbReference>
<dbReference type="AlphaFoldDB" id="A0A4Y2NCG6"/>
<comment type="catalytic activity">
    <reaction evidence="1">
        <text>Hydrolysis of terminal, non-reducing alpha-D-mannose residues in alpha-D-mannosides.</text>
        <dbReference type="EC" id="3.2.1.24"/>
    </reaction>
</comment>
<name>A0A4Y2NCG6_ARAVE</name>
<dbReference type="InterPro" id="IPR037094">
    <property type="entry name" value="Glyco_hydro_38_cen_sf"/>
</dbReference>
<keyword evidence="6 11" id="KW-0378">Hydrolase</keyword>
<evidence type="ECO:0000256" key="6">
    <source>
        <dbReference type="ARBA" id="ARBA00022801"/>
    </source>
</evidence>
<dbReference type="InterPro" id="IPR050843">
    <property type="entry name" value="Glycosyl_Hydrlase_38"/>
</dbReference>
<dbReference type="InterPro" id="IPR011682">
    <property type="entry name" value="Glyco_hydro_38_C"/>
</dbReference>
<sequence length="799" mass="90562">MGSQSSLNFSYTYSLFKSCHFIFLGAKADLFTGALPNSYSPPAGFCFDILCDDPPIMDDPDLKDYNVEERVAEFIKIAENQAKSYATNHIVMTMGNDFNYQNAATWFKNLDKLIKHVNEKQSNGSRVNVFYSTPSCYLQALNQANQTWTAKYDDFMPYASDPHAYWTGYFTSRPSLKGYERVGNNKLQVCKQLTARTDIEEITLDFLKKAMGIMQHHDAITGTAKQHVTNDYYETLAAAIESCHDIVNEAYEKLLPKTKSTAPLKQYFCNHLNISECPITETNAPIAINIYNPLAWNVTKYIRIPVSGKAYKVIDYNGNSVDAQVVPLPSPVYKIPGRNSKAQAEIVFEAKLPALGYATYLMRNTTSQSVKYKQASGIKQKTDGDWILNNKFLSVYVDSKSGLLRQLQLADGTNLTVNQSFYWYRGMNGDNSNFDKRASGAYIFRPNGTEPIPLGNNVTVNFVNGSVVQEIHQTFNPWLSQVIRLYKDSENIEFRWIIGPIPIDDQVGKEIITRFDTDLKSDGLFYTDSNGREILLRKRDYRPTWKLNVTEPVSGNYFPVNSRIYIRDKKRNLQLTVLNDRSQGGSSIKDGSVELMIHRRLLHDDAFGVGEALNETGVDGRGLVITGSNFLILSNMTKAASKHRPLAQQLFMQPQLSFASYNSSEKDYFKSFNVFSPGIKPTLPPNVHLLTLEPWKRGTILIRLEHIYEFDEDDTLSRPVDVSLKGLFKEFNVVSIEETTLSANQYLEEAKRLCWKIKGAKDVCDDSTAQGYRKDRSLDDLIVHIGPMEIRTFIAQVTY</sequence>
<dbReference type="InterPro" id="IPR048534">
    <property type="entry name" value="Man2a1-like_dom"/>
</dbReference>
<dbReference type="GO" id="GO:0004559">
    <property type="term" value="F:alpha-mannosidase activity"/>
    <property type="evidence" value="ECO:0007669"/>
    <property type="project" value="UniProtKB-EC"/>
</dbReference>
<dbReference type="GO" id="GO:0030246">
    <property type="term" value="F:carbohydrate binding"/>
    <property type="evidence" value="ECO:0007669"/>
    <property type="project" value="InterPro"/>
</dbReference>
<dbReference type="Pfam" id="PF09261">
    <property type="entry name" value="Alpha-mann_mid"/>
    <property type="match status" value="1"/>
</dbReference>
<dbReference type="FunFam" id="2.70.98.30:FF:000003">
    <property type="entry name" value="Alpha-mannosidase"/>
    <property type="match status" value="1"/>
</dbReference>
<dbReference type="SUPFAM" id="SSF74650">
    <property type="entry name" value="Galactose mutarotase-like"/>
    <property type="match status" value="1"/>
</dbReference>
<keyword evidence="5" id="KW-0732">Signal</keyword>
<dbReference type="Gene3D" id="3.20.110.10">
    <property type="entry name" value="Glycoside hydrolase 38, N terminal domain"/>
    <property type="match status" value="1"/>
</dbReference>
<proteinExistence type="inferred from homology"/>
<dbReference type="InterPro" id="IPR041147">
    <property type="entry name" value="GH38_C"/>
</dbReference>
<dbReference type="OrthoDB" id="6503025at2759"/>
<dbReference type="Pfam" id="PF07748">
    <property type="entry name" value="Glyco_hydro_38C"/>
    <property type="match status" value="1"/>
</dbReference>
<dbReference type="PANTHER" id="PTHR11607:SF3">
    <property type="entry name" value="LYSOSOMAL ALPHA-MANNOSIDASE"/>
    <property type="match status" value="1"/>
</dbReference>
<comment type="cofactor">
    <cofactor evidence="11">
        <name>Zn(2+)</name>
        <dbReference type="ChEBI" id="CHEBI:29105"/>
    </cofactor>
    <text evidence="11">Binds 1 zinc ion per subunit.</text>
</comment>
<dbReference type="InterPro" id="IPR000602">
    <property type="entry name" value="Glyco_hydro_38_N"/>
</dbReference>